<gene>
    <name evidence="9" type="ORF">NC799_16920</name>
</gene>
<evidence type="ECO:0000256" key="5">
    <source>
        <dbReference type="ARBA" id="ARBA00022989"/>
    </source>
</evidence>
<feature type="transmembrane region" description="Helical" evidence="7">
    <location>
        <begin position="12"/>
        <end position="33"/>
    </location>
</feature>
<accession>A0A9X3WJG9</accession>
<evidence type="ECO:0000313" key="9">
    <source>
        <dbReference type="EMBL" id="MDC3418544.1"/>
    </source>
</evidence>
<dbReference type="PROSITE" id="PS50928">
    <property type="entry name" value="ABC_TM1"/>
    <property type="match status" value="1"/>
</dbReference>
<feature type="domain" description="ABC transmembrane type-1" evidence="8">
    <location>
        <begin position="73"/>
        <end position="263"/>
    </location>
</feature>
<evidence type="ECO:0000256" key="6">
    <source>
        <dbReference type="ARBA" id="ARBA00023136"/>
    </source>
</evidence>
<organism evidence="9 10">
    <name type="scientific">Aquibacillus salsiterrae</name>
    <dbReference type="NCBI Taxonomy" id="2950439"/>
    <lineage>
        <taxon>Bacteria</taxon>
        <taxon>Bacillati</taxon>
        <taxon>Bacillota</taxon>
        <taxon>Bacilli</taxon>
        <taxon>Bacillales</taxon>
        <taxon>Bacillaceae</taxon>
        <taxon>Aquibacillus</taxon>
    </lineage>
</organism>
<dbReference type="CDD" id="cd06261">
    <property type="entry name" value="TM_PBP2"/>
    <property type="match status" value="1"/>
</dbReference>
<dbReference type="InterPro" id="IPR000515">
    <property type="entry name" value="MetI-like"/>
</dbReference>
<comment type="caution">
    <text evidence="9">The sequence shown here is derived from an EMBL/GenBank/DDBJ whole genome shotgun (WGS) entry which is preliminary data.</text>
</comment>
<keyword evidence="3" id="KW-1003">Cell membrane</keyword>
<dbReference type="InterPro" id="IPR035906">
    <property type="entry name" value="MetI-like_sf"/>
</dbReference>
<dbReference type="InterPro" id="IPR050901">
    <property type="entry name" value="BP-dep_ABC_trans_perm"/>
</dbReference>
<name>A0A9X3WJG9_9BACI</name>
<reference evidence="9" key="1">
    <citation type="submission" date="2022-06" db="EMBL/GenBank/DDBJ databases">
        <title>Aquibacillus sp. a new bacterium isolated from soil saline samples.</title>
        <authorList>
            <person name="Galisteo C."/>
            <person name="De La Haba R."/>
            <person name="Sanchez-Porro C."/>
            <person name="Ventosa A."/>
        </authorList>
    </citation>
    <scope>NUCLEOTIDE SEQUENCE</scope>
    <source>
        <strain evidence="9">3ASR75-54</strain>
    </source>
</reference>
<feature type="transmembrane region" description="Helical" evidence="7">
    <location>
        <begin position="244"/>
        <end position="263"/>
    </location>
</feature>
<evidence type="ECO:0000256" key="1">
    <source>
        <dbReference type="ARBA" id="ARBA00004651"/>
    </source>
</evidence>
<comment type="similarity">
    <text evidence="7">Belongs to the binding-protein-dependent transport system permease family.</text>
</comment>
<evidence type="ECO:0000259" key="8">
    <source>
        <dbReference type="PROSITE" id="PS50928"/>
    </source>
</evidence>
<dbReference type="EMBL" id="JAMQKC010000031">
    <property type="protein sequence ID" value="MDC3418544.1"/>
    <property type="molecule type" value="Genomic_DNA"/>
</dbReference>
<feature type="transmembrane region" description="Helical" evidence="7">
    <location>
        <begin position="185"/>
        <end position="207"/>
    </location>
</feature>
<dbReference type="AlphaFoldDB" id="A0A9X3WJG9"/>
<keyword evidence="10" id="KW-1185">Reference proteome</keyword>
<sequence>MRKSKLKRRRIFSLYVPITTILLFLLFPFYWTFVTSIKPELELYGPTVTYWPQNFTMESYRSLFSEFEFLKPMFNSFLVATITTFVTLFVSTLAAYSFTRFEFVGKRILMGLFLTNNMFPNVLLLIPLYSIMRNANLLYTPLSLVIAYATFTIPFSVWMLTGYLKDLPSSLEEAAMIDGANRAVAFIRIILPVLTPSIIATGVYIFIQSWNEYTFAVLFTNEDSRTIPVALKNLIGQLGVQWDLLTAGGIITIIPVCIMFFFAQKKLIEGMTSGSVKG</sequence>
<keyword evidence="4 7" id="KW-0812">Transmembrane</keyword>
<dbReference type="GO" id="GO:0005886">
    <property type="term" value="C:plasma membrane"/>
    <property type="evidence" value="ECO:0007669"/>
    <property type="project" value="UniProtKB-SubCell"/>
</dbReference>
<evidence type="ECO:0000256" key="7">
    <source>
        <dbReference type="RuleBase" id="RU363032"/>
    </source>
</evidence>
<evidence type="ECO:0000256" key="3">
    <source>
        <dbReference type="ARBA" id="ARBA00022475"/>
    </source>
</evidence>
<dbReference type="PANTHER" id="PTHR32243:SF18">
    <property type="entry name" value="INNER MEMBRANE ABC TRANSPORTER PERMEASE PROTEIN YCJP"/>
    <property type="match status" value="1"/>
</dbReference>
<comment type="subcellular location">
    <subcellularLocation>
        <location evidence="1 7">Cell membrane</location>
        <topology evidence="1 7">Multi-pass membrane protein</topology>
    </subcellularLocation>
</comment>
<dbReference type="Gene3D" id="1.10.3720.10">
    <property type="entry name" value="MetI-like"/>
    <property type="match status" value="1"/>
</dbReference>
<dbReference type="PANTHER" id="PTHR32243">
    <property type="entry name" value="MALTOSE TRANSPORT SYSTEM PERMEASE-RELATED"/>
    <property type="match status" value="1"/>
</dbReference>
<dbReference type="GO" id="GO:0055085">
    <property type="term" value="P:transmembrane transport"/>
    <property type="evidence" value="ECO:0007669"/>
    <property type="project" value="InterPro"/>
</dbReference>
<feature type="transmembrane region" description="Helical" evidence="7">
    <location>
        <begin position="138"/>
        <end position="164"/>
    </location>
</feature>
<dbReference type="SUPFAM" id="SSF161098">
    <property type="entry name" value="MetI-like"/>
    <property type="match status" value="1"/>
</dbReference>
<evidence type="ECO:0000313" key="10">
    <source>
        <dbReference type="Proteomes" id="UP001145069"/>
    </source>
</evidence>
<feature type="transmembrane region" description="Helical" evidence="7">
    <location>
        <begin position="73"/>
        <end position="96"/>
    </location>
</feature>
<keyword evidence="2 7" id="KW-0813">Transport</keyword>
<evidence type="ECO:0000256" key="2">
    <source>
        <dbReference type="ARBA" id="ARBA00022448"/>
    </source>
</evidence>
<dbReference type="Proteomes" id="UP001145069">
    <property type="component" value="Unassembled WGS sequence"/>
</dbReference>
<proteinExistence type="inferred from homology"/>
<feature type="transmembrane region" description="Helical" evidence="7">
    <location>
        <begin position="108"/>
        <end position="132"/>
    </location>
</feature>
<evidence type="ECO:0000256" key="4">
    <source>
        <dbReference type="ARBA" id="ARBA00022692"/>
    </source>
</evidence>
<keyword evidence="6 7" id="KW-0472">Membrane</keyword>
<protein>
    <submittedName>
        <fullName evidence="9">Carbohydrate ABC transporter permease</fullName>
    </submittedName>
</protein>
<keyword evidence="5 7" id="KW-1133">Transmembrane helix</keyword>
<dbReference type="Pfam" id="PF00528">
    <property type="entry name" value="BPD_transp_1"/>
    <property type="match status" value="1"/>
</dbReference>
<dbReference type="RefSeq" id="WP_272447613.1">
    <property type="nucleotide sequence ID" value="NZ_JAMQKC010000031.1"/>
</dbReference>